<protein>
    <submittedName>
        <fullName evidence="1">Uncharacterized protein</fullName>
    </submittedName>
</protein>
<proteinExistence type="predicted"/>
<gene>
    <name evidence="1" type="ORF">RHMOL_Rhmol08G0021100</name>
</gene>
<evidence type="ECO:0000313" key="1">
    <source>
        <dbReference type="EMBL" id="KAI8540899.1"/>
    </source>
</evidence>
<name>A0ACC0MJ33_RHOML</name>
<accession>A0ACC0MJ33</accession>
<organism evidence="1 2">
    <name type="scientific">Rhododendron molle</name>
    <name type="common">Chinese azalea</name>
    <name type="synonym">Azalea mollis</name>
    <dbReference type="NCBI Taxonomy" id="49168"/>
    <lineage>
        <taxon>Eukaryota</taxon>
        <taxon>Viridiplantae</taxon>
        <taxon>Streptophyta</taxon>
        <taxon>Embryophyta</taxon>
        <taxon>Tracheophyta</taxon>
        <taxon>Spermatophyta</taxon>
        <taxon>Magnoliopsida</taxon>
        <taxon>eudicotyledons</taxon>
        <taxon>Gunneridae</taxon>
        <taxon>Pentapetalae</taxon>
        <taxon>asterids</taxon>
        <taxon>Ericales</taxon>
        <taxon>Ericaceae</taxon>
        <taxon>Ericoideae</taxon>
        <taxon>Rhodoreae</taxon>
        <taxon>Rhododendron</taxon>
    </lineage>
</organism>
<sequence>MNKESSFLSTNSCQTGASIVHTHLFDGKSKLTWRVRYKIALGLASALLYLHEEWEQCVIHRDIKSSNIMLDSNYNAKLGDFGLARLVDHEVGLETTVLAGTIGYLAPECVATGKSSKESDVYSFGVVALEIACGRKPIDLNRNPSHIRLSEWVWSLYGQGQLREAVDKDLTMEYNELQVERLMLVGLWCCHPDHNLRPSIRQAINVLIFEAPLPVLPSQMPVPVYFSPSMCMPSYTSSVVTTDSDKDRTSSSSHAHSN</sequence>
<evidence type="ECO:0000313" key="2">
    <source>
        <dbReference type="Proteomes" id="UP001062846"/>
    </source>
</evidence>
<dbReference type="EMBL" id="CM046395">
    <property type="protein sequence ID" value="KAI8540899.1"/>
    <property type="molecule type" value="Genomic_DNA"/>
</dbReference>
<reference evidence="1" key="1">
    <citation type="submission" date="2022-02" db="EMBL/GenBank/DDBJ databases">
        <title>Plant Genome Project.</title>
        <authorList>
            <person name="Zhang R.-G."/>
        </authorList>
    </citation>
    <scope>NUCLEOTIDE SEQUENCE</scope>
    <source>
        <strain evidence="1">AT1</strain>
    </source>
</reference>
<keyword evidence="2" id="KW-1185">Reference proteome</keyword>
<dbReference type="Proteomes" id="UP001062846">
    <property type="component" value="Chromosome 8"/>
</dbReference>
<comment type="caution">
    <text evidence="1">The sequence shown here is derived from an EMBL/GenBank/DDBJ whole genome shotgun (WGS) entry which is preliminary data.</text>
</comment>